<dbReference type="NCBIfam" id="NF035939">
    <property type="entry name" value="TIM_EboE"/>
    <property type="match status" value="1"/>
</dbReference>
<proteinExistence type="predicted"/>
<sequence>MLTSYGHLTYCSNIHAGESWHDHFAKLQEHIPQIKEQLSPGRAFGIGLRLSNEASIELLKDNNLPVFQDWLKQHDCYVFTMNGFPYGGFHNTRVKDNVHAPDWTTVDRVEYTKRLIQILAALVPEGMDGGISTSPLSYRFWHTAADLPNVFTTATNHILEIVDYLIEVKAQTGKLIHLDIEPEPDGLLGEGKEFIDWYTQYLLPLGTKHLQERNGILEDAAEAAIKQHIQLCYDVCHFAICYEDHAEMVRQIKSLGIKTGKIQISAALKAKLPAEPGERTEVIDAFERFNEPVYLHQVVAKQTDSELIRYADMPEALADKDNLDVTEWRAHFHVPLFIEQYDVLQSTQQDIRKVLALHRHQSFTSHLEVETYTWEVLPEEMRMPITQSIIREMEWVSKLLCCSSI</sequence>
<accession>A0ABV3ZKL6</accession>
<evidence type="ECO:0000313" key="2">
    <source>
        <dbReference type="Proteomes" id="UP001560573"/>
    </source>
</evidence>
<evidence type="ECO:0000313" key="1">
    <source>
        <dbReference type="EMBL" id="MEX6689641.1"/>
    </source>
</evidence>
<dbReference type="EMBL" id="JAULBC010000006">
    <property type="protein sequence ID" value="MEX6689641.1"/>
    <property type="molecule type" value="Genomic_DNA"/>
</dbReference>
<gene>
    <name evidence="1" type="primary">eboE</name>
    <name evidence="1" type="ORF">QTN47_19205</name>
</gene>
<organism evidence="1 2">
    <name type="scientific">Danxiaibacter flavus</name>
    <dbReference type="NCBI Taxonomy" id="3049108"/>
    <lineage>
        <taxon>Bacteria</taxon>
        <taxon>Pseudomonadati</taxon>
        <taxon>Bacteroidota</taxon>
        <taxon>Chitinophagia</taxon>
        <taxon>Chitinophagales</taxon>
        <taxon>Chitinophagaceae</taxon>
        <taxon>Danxiaibacter</taxon>
    </lineage>
</organism>
<name>A0ABV3ZKL6_9BACT</name>
<reference evidence="1 2" key="1">
    <citation type="submission" date="2023-07" db="EMBL/GenBank/DDBJ databases">
        <authorList>
            <person name="Lian W.-H."/>
        </authorList>
    </citation>
    <scope>NUCLEOTIDE SEQUENCE [LARGE SCALE GENOMIC DNA]</scope>
    <source>
        <strain evidence="1 2">SYSU DXS3180</strain>
    </source>
</reference>
<dbReference type="Proteomes" id="UP001560573">
    <property type="component" value="Unassembled WGS sequence"/>
</dbReference>
<dbReference type="Gene3D" id="3.20.20.150">
    <property type="entry name" value="Divalent-metal-dependent TIM barrel enzymes"/>
    <property type="match status" value="1"/>
</dbReference>
<dbReference type="InterPro" id="IPR036237">
    <property type="entry name" value="Xyl_isomerase-like_sf"/>
</dbReference>
<dbReference type="RefSeq" id="WP_369331048.1">
    <property type="nucleotide sequence ID" value="NZ_JAULBC010000006.1"/>
</dbReference>
<protein>
    <submittedName>
        <fullName evidence="1">Metabolite traffic protein EboE</fullName>
    </submittedName>
</protein>
<comment type="caution">
    <text evidence="1">The sequence shown here is derived from an EMBL/GenBank/DDBJ whole genome shotgun (WGS) entry which is preliminary data.</text>
</comment>
<keyword evidence="2" id="KW-1185">Reference proteome</keyword>
<dbReference type="SUPFAM" id="SSF51658">
    <property type="entry name" value="Xylose isomerase-like"/>
    <property type="match status" value="1"/>
</dbReference>